<dbReference type="Proteomes" id="UP000501690">
    <property type="component" value="Linkage Group LG5"/>
</dbReference>
<dbReference type="EMBL" id="CP039349">
    <property type="protein sequence ID" value="QCD95039.1"/>
    <property type="molecule type" value="Genomic_DNA"/>
</dbReference>
<sequence length="60" mass="6521">MEGHGKDKSGGSGGAGREVAGAENRVRESGREIRVLCFCSGIYRGLHDLIKPAFKLFDER</sequence>
<evidence type="ECO:0000313" key="2">
    <source>
        <dbReference type="EMBL" id="QCD95039.1"/>
    </source>
</evidence>
<keyword evidence="3" id="KW-1185">Reference proteome</keyword>
<evidence type="ECO:0000313" key="3">
    <source>
        <dbReference type="Proteomes" id="UP000501690"/>
    </source>
</evidence>
<evidence type="ECO:0000256" key="1">
    <source>
        <dbReference type="SAM" id="MobiDB-lite"/>
    </source>
</evidence>
<proteinExistence type="predicted"/>
<gene>
    <name evidence="2" type="ORF">DEO72_LG5g3131</name>
</gene>
<protein>
    <submittedName>
        <fullName evidence="2">Uncharacterized protein</fullName>
    </submittedName>
</protein>
<organism evidence="2 3">
    <name type="scientific">Vigna unguiculata</name>
    <name type="common">Cowpea</name>
    <dbReference type="NCBI Taxonomy" id="3917"/>
    <lineage>
        <taxon>Eukaryota</taxon>
        <taxon>Viridiplantae</taxon>
        <taxon>Streptophyta</taxon>
        <taxon>Embryophyta</taxon>
        <taxon>Tracheophyta</taxon>
        <taxon>Spermatophyta</taxon>
        <taxon>Magnoliopsida</taxon>
        <taxon>eudicotyledons</taxon>
        <taxon>Gunneridae</taxon>
        <taxon>Pentapetalae</taxon>
        <taxon>rosids</taxon>
        <taxon>fabids</taxon>
        <taxon>Fabales</taxon>
        <taxon>Fabaceae</taxon>
        <taxon>Papilionoideae</taxon>
        <taxon>50 kb inversion clade</taxon>
        <taxon>NPAAA clade</taxon>
        <taxon>indigoferoid/millettioid clade</taxon>
        <taxon>Phaseoleae</taxon>
        <taxon>Vigna</taxon>
    </lineage>
</organism>
<reference evidence="2 3" key="1">
    <citation type="submission" date="2019-04" db="EMBL/GenBank/DDBJ databases">
        <title>An improved genome assembly and genetic linkage map for asparagus bean, Vigna unguiculata ssp. sesquipedialis.</title>
        <authorList>
            <person name="Xia Q."/>
            <person name="Zhang R."/>
            <person name="Dong Y."/>
        </authorList>
    </citation>
    <scope>NUCLEOTIDE SEQUENCE [LARGE SCALE GENOMIC DNA]</scope>
    <source>
        <tissue evidence="2">Leaf</tissue>
    </source>
</reference>
<name>A0A4D6M197_VIGUN</name>
<feature type="region of interest" description="Disordered" evidence="1">
    <location>
        <begin position="1"/>
        <end position="26"/>
    </location>
</feature>
<accession>A0A4D6M197</accession>
<dbReference type="AlphaFoldDB" id="A0A4D6M197"/>